<evidence type="ECO:0000313" key="1">
    <source>
        <dbReference type="EMBL" id="JAI03492.1"/>
    </source>
</evidence>
<protein>
    <submittedName>
        <fullName evidence="1">Uncharacterized protein</fullName>
    </submittedName>
</protein>
<proteinExistence type="predicted"/>
<dbReference type="EMBL" id="GBXM01005086">
    <property type="protein sequence ID" value="JAI03492.1"/>
    <property type="molecule type" value="Transcribed_RNA"/>
</dbReference>
<organism evidence="1">
    <name type="scientific">Anguilla anguilla</name>
    <name type="common">European freshwater eel</name>
    <name type="synonym">Muraena anguilla</name>
    <dbReference type="NCBI Taxonomy" id="7936"/>
    <lineage>
        <taxon>Eukaryota</taxon>
        <taxon>Metazoa</taxon>
        <taxon>Chordata</taxon>
        <taxon>Craniata</taxon>
        <taxon>Vertebrata</taxon>
        <taxon>Euteleostomi</taxon>
        <taxon>Actinopterygii</taxon>
        <taxon>Neopterygii</taxon>
        <taxon>Teleostei</taxon>
        <taxon>Anguilliformes</taxon>
        <taxon>Anguillidae</taxon>
        <taxon>Anguilla</taxon>
    </lineage>
</organism>
<accession>A0A0E9XM31</accession>
<sequence>MCSKEFIRNIKHWLTAFVLNYGLRTSLYGERDAKGTRPRSQ</sequence>
<reference evidence="1" key="1">
    <citation type="submission" date="2014-11" db="EMBL/GenBank/DDBJ databases">
        <authorList>
            <person name="Amaro Gonzalez C."/>
        </authorList>
    </citation>
    <scope>NUCLEOTIDE SEQUENCE</scope>
</reference>
<name>A0A0E9XM31_ANGAN</name>
<reference evidence="1" key="2">
    <citation type="journal article" date="2015" name="Fish Shellfish Immunol.">
        <title>Early steps in the European eel (Anguilla anguilla)-Vibrio vulnificus interaction in the gills: Role of the RtxA13 toxin.</title>
        <authorList>
            <person name="Callol A."/>
            <person name="Pajuelo D."/>
            <person name="Ebbesson L."/>
            <person name="Teles M."/>
            <person name="MacKenzie S."/>
            <person name="Amaro C."/>
        </authorList>
    </citation>
    <scope>NUCLEOTIDE SEQUENCE</scope>
</reference>
<dbReference type="AlphaFoldDB" id="A0A0E9XM31"/>